<accession>A0A699XGV2</accession>
<feature type="non-terminal residue" evidence="1">
    <location>
        <position position="59"/>
    </location>
</feature>
<dbReference type="EMBL" id="BKCJ011825421">
    <property type="protein sequence ID" value="GFD56101.1"/>
    <property type="molecule type" value="Genomic_DNA"/>
</dbReference>
<reference evidence="1" key="1">
    <citation type="journal article" date="2019" name="Sci. Rep.">
        <title>Draft genome of Tanacetum cinerariifolium, the natural source of mosquito coil.</title>
        <authorList>
            <person name="Yamashiro T."/>
            <person name="Shiraishi A."/>
            <person name="Satake H."/>
            <person name="Nakayama K."/>
        </authorList>
    </citation>
    <scope>NUCLEOTIDE SEQUENCE</scope>
</reference>
<feature type="non-terminal residue" evidence="1">
    <location>
        <position position="1"/>
    </location>
</feature>
<protein>
    <submittedName>
        <fullName evidence="1">Uncharacterized protein</fullName>
    </submittedName>
</protein>
<sequence length="59" mass="6670">TQESLIELLVPASSVAKLAICKRIARKTPLRVHLVRLISSQVHRVVFSPSLRIMLLRPQ</sequence>
<organism evidence="1">
    <name type="scientific">Tanacetum cinerariifolium</name>
    <name type="common">Dalmatian daisy</name>
    <name type="synonym">Chrysanthemum cinerariifolium</name>
    <dbReference type="NCBI Taxonomy" id="118510"/>
    <lineage>
        <taxon>Eukaryota</taxon>
        <taxon>Viridiplantae</taxon>
        <taxon>Streptophyta</taxon>
        <taxon>Embryophyta</taxon>
        <taxon>Tracheophyta</taxon>
        <taxon>Spermatophyta</taxon>
        <taxon>Magnoliopsida</taxon>
        <taxon>eudicotyledons</taxon>
        <taxon>Gunneridae</taxon>
        <taxon>Pentapetalae</taxon>
        <taxon>asterids</taxon>
        <taxon>campanulids</taxon>
        <taxon>Asterales</taxon>
        <taxon>Asteraceae</taxon>
        <taxon>Asteroideae</taxon>
        <taxon>Anthemideae</taxon>
        <taxon>Anthemidinae</taxon>
        <taxon>Tanacetum</taxon>
    </lineage>
</organism>
<dbReference type="AlphaFoldDB" id="A0A699XGV2"/>
<evidence type="ECO:0000313" key="1">
    <source>
        <dbReference type="EMBL" id="GFD56101.1"/>
    </source>
</evidence>
<proteinExistence type="predicted"/>
<name>A0A699XGV2_TANCI</name>
<gene>
    <name evidence="1" type="ORF">Tci_928070</name>
</gene>
<comment type="caution">
    <text evidence="1">The sequence shown here is derived from an EMBL/GenBank/DDBJ whole genome shotgun (WGS) entry which is preliminary data.</text>
</comment>